<dbReference type="KEGG" id="mia:OCU_50200"/>
<dbReference type="PANTHER" id="PTHR11706">
    <property type="entry name" value="SOLUTE CARRIER PROTEIN FAMILY 11 MEMBER"/>
    <property type="match status" value="1"/>
</dbReference>
<comment type="subcellular location">
    <subcellularLocation>
        <location evidence="1">Membrane</location>
        <topology evidence="1">Multi-pass membrane protein</topology>
    </subcellularLocation>
</comment>
<organism evidence="8 9">
    <name type="scientific">Mycobacterium intracellulare (strain ATCC 13950 / DSM 43223 / JCM 6384 / NCTC 13025 / 3600)</name>
    <dbReference type="NCBI Taxonomy" id="487521"/>
    <lineage>
        <taxon>Bacteria</taxon>
        <taxon>Bacillati</taxon>
        <taxon>Actinomycetota</taxon>
        <taxon>Actinomycetes</taxon>
        <taxon>Mycobacteriales</taxon>
        <taxon>Mycobacteriaceae</taxon>
        <taxon>Mycobacterium</taxon>
        <taxon>Mycobacterium avium complex (MAC)</taxon>
    </lineage>
</organism>
<feature type="transmembrane region" description="Helical" evidence="7">
    <location>
        <begin position="165"/>
        <end position="195"/>
    </location>
</feature>
<feature type="region of interest" description="Disordered" evidence="6">
    <location>
        <begin position="1"/>
        <end position="55"/>
    </location>
</feature>
<reference evidence="8 9" key="1">
    <citation type="journal article" date="2012" name="J. Bacteriol.">
        <title>Complete genome sequence of Mycobacterium intracellulare strain ATCC 13950T.</title>
        <authorList>
            <person name="Kim B.J."/>
            <person name="Choi B.S."/>
            <person name="Lim J.S."/>
            <person name="Choi I.Y."/>
            <person name="Lee J.H."/>
            <person name="Chun J."/>
            <person name="Kook Y.H."/>
            <person name="Kim B.J."/>
        </authorList>
    </citation>
    <scope>NUCLEOTIDE SEQUENCE [LARGE SCALE GENOMIC DNA]</scope>
    <source>
        <strain evidence="9">ATCC 13950 / DSM 43223 / JCM 6384 / NCTC 13025 / 3600</strain>
    </source>
</reference>
<evidence type="ECO:0000313" key="8">
    <source>
        <dbReference type="EMBL" id="AFC46239.1"/>
    </source>
</evidence>
<feature type="transmembrane region" description="Helical" evidence="7">
    <location>
        <begin position="227"/>
        <end position="247"/>
    </location>
</feature>
<dbReference type="HOGENOM" id="CLU_020088_6_1_11"/>
<gene>
    <name evidence="8" type="ordered locus">OCU_50200</name>
</gene>
<evidence type="ECO:0000256" key="5">
    <source>
        <dbReference type="ARBA" id="ARBA00023136"/>
    </source>
</evidence>
<evidence type="ECO:0000256" key="4">
    <source>
        <dbReference type="ARBA" id="ARBA00022989"/>
    </source>
</evidence>
<evidence type="ECO:0000256" key="1">
    <source>
        <dbReference type="ARBA" id="ARBA00004141"/>
    </source>
</evidence>
<dbReference type="PATRIC" id="fig|487521.10.peg.5028"/>
<dbReference type="GO" id="GO:0005886">
    <property type="term" value="C:plasma membrane"/>
    <property type="evidence" value="ECO:0007669"/>
    <property type="project" value="TreeGrafter"/>
</dbReference>
<name>H8IJI0_MYCIA</name>
<feature type="transmembrane region" description="Helical" evidence="7">
    <location>
        <begin position="597"/>
        <end position="619"/>
    </location>
</feature>
<dbReference type="InterPro" id="IPR001046">
    <property type="entry name" value="NRAMP_fam"/>
</dbReference>
<evidence type="ECO:0000256" key="2">
    <source>
        <dbReference type="ARBA" id="ARBA00022448"/>
    </source>
</evidence>
<feature type="transmembrane region" description="Helical" evidence="7">
    <location>
        <begin position="403"/>
        <end position="421"/>
    </location>
</feature>
<keyword evidence="5 7" id="KW-0472">Membrane</keyword>
<feature type="transmembrane region" description="Helical" evidence="7">
    <location>
        <begin position="267"/>
        <end position="286"/>
    </location>
</feature>
<accession>H8IJI0</accession>
<dbReference type="AlphaFoldDB" id="H8IJI0"/>
<dbReference type="eggNOG" id="COG1914">
    <property type="taxonomic scope" value="Bacteria"/>
</dbReference>
<feature type="compositionally biased region" description="Low complexity" evidence="6">
    <location>
        <begin position="40"/>
        <end position="55"/>
    </location>
</feature>
<evidence type="ECO:0000313" key="9">
    <source>
        <dbReference type="Proteomes" id="UP000008004"/>
    </source>
</evidence>
<evidence type="ECO:0000256" key="3">
    <source>
        <dbReference type="ARBA" id="ARBA00022692"/>
    </source>
</evidence>
<feature type="transmembrane region" description="Helical" evidence="7">
    <location>
        <begin position="307"/>
        <end position="331"/>
    </location>
</feature>
<feature type="transmembrane region" description="Helical" evidence="7">
    <location>
        <begin position="433"/>
        <end position="457"/>
    </location>
</feature>
<keyword evidence="2" id="KW-0813">Transport</keyword>
<dbReference type="GO" id="GO:0015086">
    <property type="term" value="F:cadmium ion transmembrane transporter activity"/>
    <property type="evidence" value="ECO:0007669"/>
    <property type="project" value="TreeGrafter"/>
</dbReference>
<keyword evidence="4 7" id="KW-1133">Transmembrane helix</keyword>
<dbReference type="PANTHER" id="PTHR11706:SF33">
    <property type="entry name" value="NATURAL RESISTANCE-ASSOCIATED MACROPHAGE PROTEIN 2"/>
    <property type="match status" value="1"/>
</dbReference>
<proteinExistence type="predicted"/>
<feature type="compositionally biased region" description="Basic residues" evidence="6">
    <location>
        <begin position="1"/>
        <end position="12"/>
    </location>
</feature>
<dbReference type="GO" id="GO:0034755">
    <property type="term" value="P:iron ion transmembrane transport"/>
    <property type="evidence" value="ECO:0007669"/>
    <property type="project" value="TreeGrafter"/>
</dbReference>
<protein>
    <recommendedName>
        <fullName evidence="10">Manganese transporter</fullName>
    </recommendedName>
</protein>
<feature type="transmembrane region" description="Helical" evidence="7">
    <location>
        <begin position="124"/>
        <end position="144"/>
    </location>
</feature>
<dbReference type="EMBL" id="CP003322">
    <property type="protein sequence ID" value="AFC46239.1"/>
    <property type="molecule type" value="Genomic_DNA"/>
</dbReference>
<evidence type="ECO:0008006" key="10">
    <source>
        <dbReference type="Google" id="ProtNLM"/>
    </source>
</evidence>
<feature type="transmembrane region" description="Helical" evidence="7">
    <location>
        <begin position="359"/>
        <end position="382"/>
    </location>
</feature>
<dbReference type="GO" id="GO:0005384">
    <property type="term" value="F:manganese ion transmembrane transporter activity"/>
    <property type="evidence" value="ECO:0007669"/>
    <property type="project" value="TreeGrafter"/>
</dbReference>
<feature type="transmembrane region" description="Helical" evidence="7">
    <location>
        <begin position="201"/>
        <end position="220"/>
    </location>
</feature>
<sequence>MIRPAHRVHPHALTRGESDSYSEDQMTSIHTGGGRGLGSGRTAAAAENPSAEAPTSTVLDTAHVGDIVGAFGRIGRTDGTVTGRWRRLKTLAVITGPGLIVMVGDNDAGGVATYAQAGQDYGMGLLWTLVLMIPVLYVNQEMVLRLGAVARVGHARLIFERFGKFWGAFSVGDLLILNALTIVTEFIGVSMALGFLGCPKFVAVPAAAVLLFAVVAGGSFRRWERLMFLLIAVNVLIIPMVLLAHPAPKATAAGLIPQFPGGLNSTVLLLVVAIVGTTVAPWQLFFQQSNVVDKRITARWIPYGRADLVIGIVVVMVGATALMAVTAFGMAGTADAGHFTDAGAVAAGLSRHLGGTVGALFAIILLDASLIGANAVGLATTYAVGDALGKRHSLHWKIGEAPVFYGGYAVLLAVSAAVSFSPDHVLGLVTQGVQALAGVLLPSATVFLVLLCNDRAVLGPWVNTVRQNIVAWSIVWCLVLLSLALTATTFFPDLSTATIETGLAAGAAVGIAGGAVMVVVGRRHRSLAEAEAIVRTLGGGLDPEQVDELDDAASLTRAERRAVRRQDRAGWVTPNLALLDRPAMSPMRRAGLFTLRGYLVVAVAFVIIKIVQAGVVGPVSSL</sequence>
<dbReference type="Pfam" id="PF01566">
    <property type="entry name" value="Nramp"/>
    <property type="match status" value="1"/>
</dbReference>
<feature type="transmembrane region" description="Helical" evidence="7">
    <location>
        <begin position="88"/>
        <end position="104"/>
    </location>
</feature>
<feature type="transmembrane region" description="Helical" evidence="7">
    <location>
        <begin position="503"/>
        <end position="521"/>
    </location>
</feature>
<evidence type="ECO:0000256" key="6">
    <source>
        <dbReference type="SAM" id="MobiDB-lite"/>
    </source>
</evidence>
<evidence type="ECO:0000256" key="7">
    <source>
        <dbReference type="SAM" id="Phobius"/>
    </source>
</evidence>
<keyword evidence="3 7" id="KW-0812">Transmembrane</keyword>
<dbReference type="Proteomes" id="UP000008004">
    <property type="component" value="Chromosome"/>
</dbReference>
<feature type="transmembrane region" description="Helical" evidence="7">
    <location>
        <begin position="469"/>
        <end position="491"/>
    </location>
</feature>